<dbReference type="PANTHER" id="PTHR12901:SF10">
    <property type="entry name" value="COENZYME Q-BINDING PROTEIN COQ10, MITOCHONDRIAL"/>
    <property type="match status" value="1"/>
</dbReference>
<organism evidence="4">
    <name type="scientific">Rheinheimera sp. BAL341</name>
    <dbReference type="NCBI Taxonomy" id="1708203"/>
    <lineage>
        <taxon>Bacteria</taxon>
        <taxon>Pseudomonadati</taxon>
        <taxon>Pseudomonadota</taxon>
        <taxon>Gammaproteobacteria</taxon>
        <taxon>Chromatiales</taxon>
        <taxon>Chromatiaceae</taxon>
        <taxon>Rheinheimera</taxon>
    </lineage>
</organism>
<dbReference type="PANTHER" id="PTHR12901">
    <property type="entry name" value="SPERM PROTEIN HOMOLOG"/>
    <property type="match status" value="1"/>
</dbReference>
<keyword evidence="2" id="KW-1277">Toxin-antitoxin system</keyword>
<evidence type="ECO:0000259" key="3">
    <source>
        <dbReference type="Pfam" id="PF03364"/>
    </source>
</evidence>
<reference evidence="4" key="1">
    <citation type="submission" date="2019-04" db="EMBL/GenBank/DDBJ databases">
        <authorList>
            <person name="Brambilla D."/>
        </authorList>
    </citation>
    <scope>NUCLEOTIDE SEQUENCE</scope>
    <source>
        <strain evidence="4">BAL1</strain>
    </source>
</reference>
<name>A0A486XSH8_9GAMM</name>
<feature type="domain" description="Coenzyme Q-binding protein COQ10 START" evidence="3">
    <location>
        <begin position="12"/>
        <end position="135"/>
    </location>
</feature>
<evidence type="ECO:0000256" key="2">
    <source>
        <dbReference type="ARBA" id="ARBA00022649"/>
    </source>
</evidence>
<dbReference type="Gene3D" id="3.30.530.20">
    <property type="match status" value="1"/>
</dbReference>
<gene>
    <name evidence="4" type="ORF">BAL341_2618</name>
</gene>
<keyword evidence="4" id="KW-0830">Ubiquinone</keyword>
<dbReference type="Pfam" id="PF03364">
    <property type="entry name" value="Polyketide_cyc"/>
    <property type="match status" value="1"/>
</dbReference>
<evidence type="ECO:0000313" key="4">
    <source>
        <dbReference type="EMBL" id="VHO05534.1"/>
    </source>
</evidence>
<dbReference type="InterPro" id="IPR023393">
    <property type="entry name" value="START-like_dom_sf"/>
</dbReference>
<dbReference type="InterPro" id="IPR005031">
    <property type="entry name" value="COQ10_START"/>
</dbReference>
<dbReference type="InterPro" id="IPR044996">
    <property type="entry name" value="COQ10-like"/>
</dbReference>
<sequence>MPQIERSALVFYSAQQMFDLVNAVPDYPHFLPGCSSARIVSQSEQEMVASLTVSKAGIGHTFTTRNTLYPNQRIAMQLVDGPFKALQGGWEFQVLNDSACKVILKLEFEFSSKLVQFAFGKIFAELAASMVQAFTQRAKQVYGEQHG</sequence>
<dbReference type="AlphaFoldDB" id="A0A486XSH8"/>
<accession>A0A486XSH8</accession>
<proteinExistence type="inferred from homology"/>
<comment type="similarity">
    <text evidence="1">Belongs to the ribosome association toxin RatA family.</text>
</comment>
<dbReference type="SUPFAM" id="SSF55961">
    <property type="entry name" value="Bet v1-like"/>
    <property type="match status" value="1"/>
</dbReference>
<dbReference type="GO" id="GO:0048039">
    <property type="term" value="F:ubiquinone binding"/>
    <property type="evidence" value="ECO:0007669"/>
    <property type="project" value="InterPro"/>
</dbReference>
<protein>
    <submittedName>
        <fullName evidence="4">Oligoketide cyclase/lipid transport protein, similarity with yeast ubiquinone-binding protein YOL008W</fullName>
    </submittedName>
</protein>
<evidence type="ECO:0000256" key="1">
    <source>
        <dbReference type="ARBA" id="ARBA00008918"/>
    </source>
</evidence>
<dbReference type="GO" id="GO:0045333">
    <property type="term" value="P:cellular respiration"/>
    <property type="evidence" value="ECO:0007669"/>
    <property type="project" value="InterPro"/>
</dbReference>
<dbReference type="EMBL" id="CAAJGR010000130">
    <property type="protein sequence ID" value="VHO05534.1"/>
    <property type="molecule type" value="Genomic_DNA"/>
</dbReference>
<dbReference type="CDD" id="cd07813">
    <property type="entry name" value="COQ10p_like"/>
    <property type="match status" value="1"/>
</dbReference>